<evidence type="ECO:0000256" key="16">
    <source>
        <dbReference type="ARBA" id="ARBA00047899"/>
    </source>
</evidence>
<dbReference type="FunFam" id="1.10.510.10:FF:000658">
    <property type="entry name" value="Protein CBG12184"/>
    <property type="match status" value="1"/>
</dbReference>
<dbReference type="SUPFAM" id="SSF56112">
    <property type="entry name" value="Protein kinase-like (PK-like)"/>
    <property type="match status" value="1"/>
</dbReference>
<gene>
    <name evidence="23" type="primary">LOC109473464</name>
</gene>
<organism evidence="22 23">
    <name type="scientific">Branchiostoma belcheri</name>
    <name type="common">Amphioxus</name>
    <dbReference type="NCBI Taxonomy" id="7741"/>
    <lineage>
        <taxon>Eukaryota</taxon>
        <taxon>Metazoa</taxon>
        <taxon>Chordata</taxon>
        <taxon>Cephalochordata</taxon>
        <taxon>Leptocardii</taxon>
        <taxon>Amphioxiformes</taxon>
        <taxon>Branchiostomatidae</taxon>
        <taxon>Branchiostoma</taxon>
    </lineage>
</organism>
<dbReference type="GO" id="GO:0035556">
    <property type="term" value="P:intracellular signal transduction"/>
    <property type="evidence" value="ECO:0007669"/>
    <property type="project" value="TreeGrafter"/>
</dbReference>
<evidence type="ECO:0000256" key="4">
    <source>
        <dbReference type="ARBA" id="ARBA00022473"/>
    </source>
</evidence>
<dbReference type="GO" id="GO:0050321">
    <property type="term" value="F:tau-protein kinase activity"/>
    <property type="evidence" value="ECO:0007669"/>
    <property type="project" value="TreeGrafter"/>
</dbReference>
<sequence>MPNSDEADKNAPERAKSTTSRQMTVLESHGFLLGPTLGHGSYAAVKAAYSNRHKCKVAIKIVSKKRAPNDYIQKFLPREIDVIKILKHRSLICFLQSIETTSRVYLVMEVADNGDLLDRIKSKSFIPEPQAGVWFHQLLDGIDYCHRKGVAHRDLKCENILLDAKDHIKITDFGFARGDLEAVDGRAKLSETYCGSYAYAPPEILKGVPYDPFVADIWSMGVVLFTMMYGRLPYDDSNHRTLLHQVQNPVVFPNAKHTVSEDCKTMINKILTNAKRRLYIDGIRRTGWCRRVAPVHQNTRRASKAESGKGGTKEAVKV</sequence>
<evidence type="ECO:0000256" key="10">
    <source>
        <dbReference type="ARBA" id="ARBA00022777"/>
    </source>
</evidence>
<dbReference type="GO" id="GO:0005737">
    <property type="term" value="C:cytoplasm"/>
    <property type="evidence" value="ECO:0007669"/>
    <property type="project" value="TreeGrafter"/>
</dbReference>
<keyword evidence="13" id="KW-0460">Magnesium</keyword>
<dbReference type="InterPro" id="IPR017441">
    <property type="entry name" value="Protein_kinase_ATP_BS"/>
</dbReference>
<dbReference type="FunFam" id="3.30.200.20:FF:000042">
    <property type="entry name" value="Aurora kinase A"/>
    <property type="match status" value="1"/>
</dbReference>
<keyword evidence="15" id="KW-0744">Spermatogenesis</keyword>
<evidence type="ECO:0000256" key="12">
    <source>
        <dbReference type="ARBA" id="ARBA00022840"/>
    </source>
</evidence>
<dbReference type="PANTHER" id="PTHR24346:SF102">
    <property type="entry name" value="TESTIS-SPECIFIC SERINE_THREONINE-PROTEIN KINASE 1"/>
    <property type="match status" value="1"/>
</dbReference>
<dbReference type="GO" id="GO:0000287">
    <property type="term" value="F:magnesium ion binding"/>
    <property type="evidence" value="ECO:0007669"/>
    <property type="project" value="UniProtKB-ARBA"/>
</dbReference>
<feature type="compositionally biased region" description="Basic and acidic residues" evidence="20">
    <location>
        <begin position="1"/>
        <end position="16"/>
    </location>
</feature>
<evidence type="ECO:0000256" key="8">
    <source>
        <dbReference type="ARBA" id="ARBA00022723"/>
    </source>
</evidence>
<dbReference type="PROSITE" id="PS50011">
    <property type="entry name" value="PROTEIN_KINASE_DOM"/>
    <property type="match status" value="1"/>
</dbReference>
<comment type="catalytic activity">
    <reaction evidence="16">
        <text>L-threonyl-[protein] + ATP = O-phospho-L-threonyl-[protein] + ADP + H(+)</text>
        <dbReference type="Rhea" id="RHEA:46608"/>
        <dbReference type="Rhea" id="RHEA-COMP:11060"/>
        <dbReference type="Rhea" id="RHEA-COMP:11605"/>
        <dbReference type="ChEBI" id="CHEBI:15378"/>
        <dbReference type="ChEBI" id="CHEBI:30013"/>
        <dbReference type="ChEBI" id="CHEBI:30616"/>
        <dbReference type="ChEBI" id="CHEBI:61977"/>
        <dbReference type="ChEBI" id="CHEBI:456216"/>
        <dbReference type="EC" id="2.7.11.1"/>
    </reaction>
</comment>
<keyword evidence="6" id="KW-0597">Phosphoprotein</keyword>
<comment type="catalytic activity">
    <reaction evidence="17">
        <text>L-seryl-[protein] + ATP = O-phospho-L-seryl-[protein] + ADP + H(+)</text>
        <dbReference type="Rhea" id="RHEA:17989"/>
        <dbReference type="Rhea" id="RHEA-COMP:9863"/>
        <dbReference type="Rhea" id="RHEA-COMP:11604"/>
        <dbReference type="ChEBI" id="CHEBI:15378"/>
        <dbReference type="ChEBI" id="CHEBI:29999"/>
        <dbReference type="ChEBI" id="CHEBI:30616"/>
        <dbReference type="ChEBI" id="CHEBI:83421"/>
        <dbReference type="ChEBI" id="CHEBI:456216"/>
        <dbReference type="EC" id="2.7.11.1"/>
    </reaction>
</comment>
<evidence type="ECO:0000256" key="1">
    <source>
        <dbReference type="ARBA" id="ARBA00001946"/>
    </source>
</evidence>
<evidence type="ECO:0000256" key="2">
    <source>
        <dbReference type="ARBA" id="ARBA00006692"/>
    </source>
</evidence>
<evidence type="ECO:0000256" key="7">
    <source>
        <dbReference type="ARBA" id="ARBA00022679"/>
    </source>
</evidence>
<dbReference type="AlphaFoldDB" id="A0A6P4ZGY2"/>
<dbReference type="InterPro" id="IPR011009">
    <property type="entry name" value="Kinase-like_dom_sf"/>
</dbReference>
<evidence type="ECO:0000256" key="17">
    <source>
        <dbReference type="ARBA" id="ARBA00048679"/>
    </source>
</evidence>
<comment type="cofactor">
    <cofactor evidence="1">
        <name>Mg(2+)</name>
        <dbReference type="ChEBI" id="CHEBI:18420"/>
    </cofactor>
</comment>
<keyword evidence="14" id="KW-0832">Ubl conjugation</keyword>
<protein>
    <recommendedName>
        <fullName evidence="3">non-specific serine/threonine protein kinase</fullName>
        <ecNumber evidence="3">2.7.11.1</ecNumber>
    </recommendedName>
</protein>
<evidence type="ECO:0000256" key="3">
    <source>
        <dbReference type="ARBA" id="ARBA00012513"/>
    </source>
</evidence>
<evidence type="ECO:0000256" key="18">
    <source>
        <dbReference type="PROSITE-ProRule" id="PRU10141"/>
    </source>
</evidence>
<feature type="compositionally biased region" description="Basic and acidic residues" evidence="20">
    <location>
        <begin position="303"/>
        <end position="318"/>
    </location>
</feature>
<dbReference type="InterPro" id="IPR000719">
    <property type="entry name" value="Prot_kinase_dom"/>
</dbReference>
<evidence type="ECO:0000313" key="23">
    <source>
        <dbReference type="RefSeq" id="XP_019628886.1"/>
    </source>
</evidence>
<feature type="region of interest" description="Disordered" evidence="20">
    <location>
        <begin position="1"/>
        <end position="21"/>
    </location>
</feature>
<keyword evidence="9 18" id="KW-0547">Nucleotide-binding</keyword>
<keyword evidence="11" id="KW-0221">Differentiation</keyword>
<feature type="domain" description="Protein kinase" evidence="21">
    <location>
        <begin position="31"/>
        <end position="289"/>
    </location>
</feature>
<dbReference type="GO" id="GO:0005524">
    <property type="term" value="F:ATP binding"/>
    <property type="evidence" value="ECO:0007669"/>
    <property type="project" value="UniProtKB-UniRule"/>
</dbReference>
<accession>A0A6P4ZGY2</accession>
<evidence type="ECO:0000256" key="11">
    <source>
        <dbReference type="ARBA" id="ARBA00022782"/>
    </source>
</evidence>
<feature type="region of interest" description="Disordered" evidence="20">
    <location>
        <begin position="299"/>
        <end position="318"/>
    </location>
</feature>
<dbReference type="PIRSF" id="PIRSF000654">
    <property type="entry name" value="Integrin-linked_kinase"/>
    <property type="match status" value="1"/>
</dbReference>
<dbReference type="GO" id="GO:0007283">
    <property type="term" value="P:spermatogenesis"/>
    <property type="evidence" value="ECO:0007669"/>
    <property type="project" value="UniProtKB-KW"/>
</dbReference>
<dbReference type="GO" id="GO:0000226">
    <property type="term" value="P:microtubule cytoskeleton organization"/>
    <property type="evidence" value="ECO:0007669"/>
    <property type="project" value="TreeGrafter"/>
</dbReference>
<dbReference type="PROSITE" id="PS00108">
    <property type="entry name" value="PROTEIN_KINASE_ST"/>
    <property type="match status" value="1"/>
</dbReference>
<keyword evidence="22" id="KW-1185">Reference proteome</keyword>
<dbReference type="PANTHER" id="PTHR24346">
    <property type="entry name" value="MAP/MICROTUBULE AFFINITY-REGULATING KINASE"/>
    <property type="match status" value="1"/>
</dbReference>
<dbReference type="Proteomes" id="UP000515135">
    <property type="component" value="Unplaced"/>
</dbReference>
<comment type="similarity">
    <text evidence="2">Belongs to the protein kinase superfamily. CAMK Ser/Thr protein kinase family.</text>
</comment>
<dbReference type="InterPro" id="IPR047908">
    <property type="entry name" value="TSSK4_cat"/>
</dbReference>
<dbReference type="Gene3D" id="1.10.510.10">
    <property type="entry name" value="Transferase(Phosphotransferase) domain 1"/>
    <property type="match status" value="1"/>
</dbReference>
<evidence type="ECO:0000313" key="22">
    <source>
        <dbReference type="Proteomes" id="UP000515135"/>
    </source>
</evidence>
<dbReference type="GeneID" id="109473464"/>
<evidence type="ECO:0000256" key="6">
    <source>
        <dbReference type="ARBA" id="ARBA00022553"/>
    </source>
</evidence>
<evidence type="ECO:0000256" key="9">
    <source>
        <dbReference type="ARBA" id="ARBA00022741"/>
    </source>
</evidence>
<dbReference type="OrthoDB" id="504170at2759"/>
<evidence type="ECO:0000256" key="15">
    <source>
        <dbReference type="ARBA" id="ARBA00022871"/>
    </source>
</evidence>
<evidence type="ECO:0000256" key="14">
    <source>
        <dbReference type="ARBA" id="ARBA00022843"/>
    </source>
</evidence>
<dbReference type="GO" id="GO:0030154">
    <property type="term" value="P:cell differentiation"/>
    <property type="evidence" value="ECO:0007669"/>
    <property type="project" value="UniProtKB-KW"/>
</dbReference>
<proteinExistence type="inferred from homology"/>
<evidence type="ECO:0000256" key="5">
    <source>
        <dbReference type="ARBA" id="ARBA00022527"/>
    </source>
</evidence>
<dbReference type="RefSeq" id="XP_019628886.1">
    <property type="nucleotide sequence ID" value="XM_019773327.1"/>
</dbReference>
<evidence type="ECO:0000256" key="20">
    <source>
        <dbReference type="SAM" id="MobiDB-lite"/>
    </source>
</evidence>
<keyword evidence="12 18" id="KW-0067">ATP-binding</keyword>
<feature type="binding site" evidence="18">
    <location>
        <position position="60"/>
    </location>
    <ligand>
        <name>ATP</name>
        <dbReference type="ChEBI" id="CHEBI:30616"/>
    </ligand>
</feature>
<keyword evidence="7" id="KW-0808">Transferase</keyword>
<keyword evidence="4" id="KW-0217">Developmental protein</keyword>
<keyword evidence="8" id="KW-0479">Metal-binding</keyword>
<evidence type="ECO:0000256" key="19">
    <source>
        <dbReference type="RuleBase" id="RU000304"/>
    </source>
</evidence>
<keyword evidence="10" id="KW-0418">Kinase</keyword>
<dbReference type="Pfam" id="PF00069">
    <property type="entry name" value="Pkinase"/>
    <property type="match status" value="1"/>
</dbReference>
<reference evidence="23" key="1">
    <citation type="submission" date="2025-08" db="UniProtKB">
        <authorList>
            <consortium name="RefSeq"/>
        </authorList>
    </citation>
    <scope>IDENTIFICATION</scope>
    <source>
        <tissue evidence="23">Gonad</tissue>
    </source>
</reference>
<dbReference type="InterPro" id="IPR008271">
    <property type="entry name" value="Ser/Thr_kinase_AS"/>
</dbReference>
<dbReference type="CDD" id="cd14162">
    <property type="entry name" value="STKc_TSSK4-like"/>
    <property type="match status" value="1"/>
</dbReference>
<dbReference type="EC" id="2.7.11.1" evidence="3"/>
<evidence type="ECO:0000259" key="21">
    <source>
        <dbReference type="PROSITE" id="PS50011"/>
    </source>
</evidence>
<dbReference type="KEGG" id="bbel:109473464"/>
<keyword evidence="5 19" id="KW-0723">Serine/threonine-protein kinase</keyword>
<dbReference type="PROSITE" id="PS00107">
    <property type="entry name" value="PROTEIN_KINASE_ATP"/>
    <property type="match status" value="1"/>
</dbReference>
<evidence type="ECO:0000256" key="13">
    <source>
        <dbReference type="ARBA" id="ARBA00022842"/>
    </source>
</evidence>
<dbReference type="SMART" id="SM00220">
    <property type="entry name" value="S_TKc"/>
    <property type="match status" value="1"/>
</dbReference>
<name>A0A6P4ZGY2_BRABE</name>